<accession>A0A1G6YSK9</accession>
<protein>
    <submittedName>
        <fullName evidence="1">Uncharacterized protein</fullName>
    </submittedName>
</protein>
<sequence>MPSRGRSAARGMPWSGTGRAVTVLVCPLDGVNGADGGLGANAVWRALRRREGLRARIVPGSPTANLTRDGGLVALLARTQHVGRTWLTDSGADALIWGQRAGNMLRLSVISSDPRRAAEEPLGLHPWSTIQVPMPITETAAEILHAMVLIAVTPSRELASRTRRHRRRALRHAMARAETRMLGGRARSGVIVEGYRVALGLVQRAHGLLTRDPVRLARAVRLMETGLNGLTKSWPTDLLALARLDWADTVLALPDDPGADAGFAAALADARLDTVVAACRAGAARLSPIALPDAYAAAHVSLARALWRKAGRDGDADGFDAALSALTAAAWVWTRDGDPERRRILLTAMGAILRDRVIHASGGDASIRAVLEMIAPDEDIVLRAWAQAALGVTLIWSKTGAADPGADAMAALGEAVATFESLGMTDAAGLARTQMDGAADAWAHRVAAADSTGRIVAFQRRRA</sequence>
<dbReference type="Proteomes" id="UP000199412">
    <property type="component" value="Unassembled WGS sequence"/>
</dbReference>
<reference evidence="1 2" key="1">
    <citation type="submission" date="2016-10" db="EMBL/GenBank/DDBJ databases">
        <authorList>
            <person name="de Groot N.N."/>
        </authorList>
    </citation>
    <scope>NUCLEOTIDE SEQUENCE [LARGE SCALE GENOMIC DNA]</scope>
    <source>
        <strain evidence="1 2">ATCC 700224</strain>
    </source>
</reference>
<dbReference type="AlphaFoldDB" id="A0A1G6YSK9"/>
<organism evidence="1 2">
    <name type="scientific">Rhodospira trueperi</name>
    <dbReference type="NCBI Taxonomy" id="69960"/>
    <lineage>
        <taxon>Bacteria</taxon>
        <taxon>Pseudomonadati</taxon>
        <taxon>Pseudomonadota</taxon>
        <taxon>Alphaproteobacteria</taxon>
        <taxon>Rhodospirillales</taxon>
        <taxon>Rhodospirillaceae</taxon>
        <taxon>Rhodospira</taxon>
    </lineage>
</organism>
<evidence type="ECO:0000313" key="2">
    <source>
        <dbReference type="Proteomes" id="UP000199412"/>
    </source>
</evidence>
<proteinExistence type="predicted"/>
<evidence type="ECO:0000313" key="1">
    <source>
        <dbReference type="EMBL" id="SDD93291.1"/>
    </source>
</evidence>
<keyword evidence="2" id="KW-1185">Reference proteome</keyword>
<dbReference type="EMBL" id="FNAP01000002">
    <property type="protein sequence ID" value="SDD93291.1"/>
    <property type="molecule type" value="Genomic_DNA"/>
</dbReference>
<name>A0A1G6YSK9_9PROT</name>
<gene>
    <name evidence="1" type="ORF">SAMN05421720_102113</name>
</gene>